<reference evidence="3" key="1">
    <citation type="journal article" date="2009" name="Environ. Microbiol.">
        <title>Contribution of mobile genetic elements to Desulfovibrio vulgaris genome plasticity.</title>
        <authorList>
            <person name="Walker C.B."/>
            <person name="Stolyar S."/>
            <person name="Chivian D."/>
            <person name="Pinel N."/>
            <person name="Gabster J.A."/>
            <person name="Dehal P.S."/>
            <person name="He Z."/>
            <person name="Yang Z.K."/>
            <person name="Yen H.C."/>
            <person name="Zhou J."/>
            <person name="Wall J.D."/>
            <person name="Hazen T.C."/>
            <person name="Arkin A.P."/>
            <person name="Stahl D.A."/>
        </authorList>
    </citation>
    <scope>NUCLEOTIDE SEQUENCE [LARGE SCALE GENOMIC DNA]</scope>
    <source>
        <strain evidence="3">DP4</strain>
    </source>
</reference>
<dbReference type="PROSITE" id="PS51257">
    <property type="entry name" value="PROKAR_LIPOPROTEIN"/>
    <property type="match status" value="1"/>
</dbReference>
<dbReference type="AlphaFoldDB" id="A0A0H3A989"/>
<gene>
    <name evidence="2" type="ordered locus">Dvul_1862</name>
</gene>
<dbReference type="HOGENOM" id="CLU_121834_0_0_7"/>
<dbReference type="Proteomes" id="UP000009173">
    <property type="component" value="Chromosome"/>
</dbReference>
<keyword evidence="1" id="KW-0732">Signal</keyword>
<sequence precursor="true">MWSSVRLAPLRAALLCMAALLVLSGCAGYTLSADGPSTLGDGTKTLKIKGVENPTMYANLPHIIRSQVRDEIGARKLAVWKDSGPTDYELQIRITQMTLRRWAGDRQTTAILYSSVMGMEFILYNGSTNTVAWQSGVRYYSDLLDTYDEAAAIKESTKQLVRELTDAMRRNF</sequence>
<dbReference type="RefSeq" id="WP_011792508.1">
    <property type="nucleotide sequence ID" value="NC_008751.1"/>
</dbReference>
<evidence type="ECO:0000256" key="1">
    <source>
        <dbReference type="SAM" id="SignalP"/>
    </source>
</evidence>
<dbReference type="GO" id="GO:0019867">
    <property type="term" value="C:outer membrane"/>
    <property type="evidence" value="ECO:0007669"/>
    <property type="project" value="InterPro"/>
</dbReference>
<feature type="chain" id="PRO_5002604127" evidence="1">
    <location>
        <begin position="28"/>
        <end position="172"/>
    </location>
</feature>
<dbReference type="InterPro" id="IPR007485">
    <property type="entry name" value="LPS_assembly_LptE"/>
</dbReference>
<protein>
    <submittedName>
        <fullName evidence="2">Lipoprotein, putative</fullName>
    </submittedName>
</protein>
<feature type="signal peptide" evidence="1">
    <location>
        <begin position="1"/>
        <end position="27"/>
    </location>
</feature>
<accession>A0A0H3A989</accession>
<dbReference type="GO" id="GO:0043165">
    <property type="term" value="P:Gram-negative-bacterium-type cell outer membrane assembly"/>
    <property type="evidence" value="ECO:0007669"/>
    <property type="project" value="InterPro"/>
</dbReference>
<organism evidence="2 3">
    <name type="scientific">Nitratidesulfovibrio vulgaris (strain DP4)</name>
    <name type="common">Desulfovibrio vulgaris</name>
    <dbReference type="NCBI Taxonomy" id="391774"/>
    <lineage>
        <taxon>Bacteria</taxon>
        <taxon>Pseudomonadati</taxon>
        <taxon>Thermodesulfobacteriota</taxon>
        <taxon>Desulfovibrionia</taxon>
        <taxon>Desulfovibrionales</taxon>
        <taxon>Desulfovibrionaceae</taxon>
        <taxon>Nitratidesulfovibrio</taxon>
    </lineage>
</organism>
<name>A0A0H3A989_NITV4</name>
<proteinExistence type="predicted"/>
<evidence type="ECO:0000313" key="3">
    <source>
        <dbReference type="Proteomes" id="UP000009173"/>
    </source>
</evidence>
<keyword evidence="2" id="KW-0449">Lipoprotein</keyword>
<dbReference type="Pfam" id="PF04390">
    <property type="entry name" value="LptE"/>
    <property type="match status" value="1"/>
</dbReference>
<dbReference type="KEGG" id="dvl:Dvul_1862"/>
<dbReference type="EMBL" id="CP000527">
    <property type="protein sequence ID" value="ABM28879.1"/>
    <property type="molecule type" value="Genomic_DNA"/>
</dbReference>
<evidence type="ECO:0000313" key="2">
    <source>
        <dbReference type="EMBL" id="ABM28879.1"/>
    </source>
</evidence>